<evidence type="ECO:0000256" key="2">
    <source>
        <dbReference type="ARBA" id="ARBA00022527"/>
    </source>
</evidence>
<evidence type="ECO:0000313" key="12">
    <source>
        <dbReference type="Proteomes" id="UP000001542"/>
    </source>
</evidence>
<dbReference type="EMBL" id="DS113370">
    <property type="protein sequence ID" value="EAY08823.1"/>
    <property type="molecule type" value="Genomic_DNA"/>
</dbReference>
<evidence type="ECO:0000256" key="5">
    <source>
        <dbReference type="ARBA" id="ARBA00022777"/>
    </source>
</evidence>
<dbReference type="InterPro" id="IPR008942">
    <property type="entry name" value="ENTH_VHS"/>
</dbReference>
<dbReference type="EC" id="2.7.11.1" evidence="1"/>
<dbReference type="Pfam" id="PF00069">
    <property type="entry name" value="Pkinase"/>
    <property type="match status" value="1"/>
</dbReference>
<reference evidence="11" key="1">
    <citation type="submission" date="2006-10" db="EMBL/GenBank/DDBJ databases">
        <authorList>
            <person name="Amadeo P."/>
            <person name="Zhao Q."/>
            <person name="Wortman J."/>
            <person name="Fraser-Liggett C."/>
            <person name="Carlton J."/>
        </authorList>
    </citation>
    <scope>NUCLEOTIDE SEQUENCE</scope>
    <source>
        <strain evidence="11">G3</strain>
    </source>
</reference>
<dbReference type="InterPro" id="IPR008271">
    <property type="entry name" value="Ser/Thr_kinase_AS"/>
</dbReference>
<dbReference type="InParanoid" id="A2EEV7"/>
<evidence type="ECO:0000256" key="3">
    <source>
        <dbReference type="ARBA" id="ARBA00022679"/>
    </source>
</evidence>
<dbReference type="GO" id="GO:0005524">
    <property type="term" value="F:ATP binding"/>
    <property type="evidence" value="ECO:0007669"/>
    <property type="project" value="UniProtKB-KW"/>
</dbReference>
<dbReference type="GO" id="GO:0005737">
    <property type="term" value="C:cytoplasm"/>
    <property type="evidence" value="ECO:0000318"/>
    <property type="project" value="GO_Central"/>
</dbReference>
<dbReference type="SMART" id="SM00220">
    <property type="entry name" value="S_TKc"/>
    <property type="match status" value="1"/>
</dbReference>
<dbReference type="STRING" id="5722.A2EEV7"/>
<dbReference type="KEGG" id="tva:4766731"/>
<dbReference type="PANTHER" id="PTHR22967:SF57">
    <property type="entry name" value="AUXILIN, ISOFORM A-RELATED"/>
    <property type="match status" value="1"/>
</dbReference>
<dbReference type="RefSeq" id="XP_001321046.1">
    <property type="nucleotide sequence ID" value="XM_001321011.1"/>
</dbReference>
<dbReference type="Gene3D" id="1.25.40.90">
    <property type="match status" value="1"/>
</dbReference>
<keyword evidence="6" id="KW-0067">ATP-binding</keyword>
<dbReference type="InterPro" id="IPR011009">
    <property type="entry name" value="Kinase-like_dom_sf"/>
</dbReference>
<dbReference type="eggNOG" id="KOG1989">
    <property type="taxonomic scope" value="Eukaryota"/>
</dbReference>
<dbReference type="PROSITE" id="PS50011">
    <property type="entry name" value="PROTEIN_KINASE_DOM"/>
    <property type="match status" value="1"/>
</dbReference>
<evidence type="ECO:0000256" key="6">
    <source>
        <dbReference type="ARBA" id="ARBA00022840"/>
    </source>
</evidence>
<dbReference type="InterPro" id="IPR000719">
    <property type="entry name" value="Prot_kinase_dom"/>
</dbReference>
<keyword evidence="2" id="KW-0723">Serine/threonine-protein kinase</keyword>
<feature type="region of interest" description="Disordered" evidence="9">
    <location>
        <begin position="286"/>
        <end position="310"/>
    </location>
</feature>
<dbReference type="PANTHER" id="PTHR22967">
    <property type="entry name" value="SERINE/THREONINE PROTEIN KINASE"/>
    <property type="match status" value="1"/>
</dbReference>
<evidence type="ECO:0000256" key="4">
    <source>
        <dbReference type="ARBA" id="ARBA00022741"/>
    </source>
</evidence>
<protein>
    <recommendedName>
        <fullName evidence="1">non-specific serine/threonine protein kinase</fullName>
        <ecNumber evidence="1">2.7.11.1</ecNumber>
    </recommendedName>
</protein>
<dbReference type="VEuPathDB" id="TrichDB:TVAGG3_0061600"/>
<evidence type="ECO:0000256" key="1">
    <source>
        <dbReference type="ARBA" id="ARBA00012513"/>
    </source>
</evidence>
<dbReference type="AlphaFoldDB" id="A2EEV7"/>
<organism evidence="11 12">
    <name type="scientific">Trichomonas vaginalis (strain ATCC PRA-98 / G3)</name>
    <dbReference type="NCBI Taxonomy" id="412133"/>
    <lineage>
        <taxon>Eukaryota</taxon>
        <taxon>Metamonada</taxon>
        <taxon>Parabasalia</taxon>
        <taxon>Trichomonadida</taxon>
        <taxon>Trichomonadidae</taxon>
        <taxon>Trichomonas</taxon>
    </lineage>
</organism>
<comment type="catalytic activity">
    <reaction evidence="8">
        <text>L-seryl-[protein] + ATP = O-phospho-L-seryl-[protein] + ADP + H(+)</text>
        <dbReference type="Rhea" id="RHEA:17989"/>
        <dbReference type="Rhea" id="RHEA-COMP:9863"/>
        <dbReference type="Rhea" id="RHEA-COMP:11604"/>
        <dbReference type="ChEBI" id="CHEBI:15378"/>
        <dbReference type="ChEBI" id="CHEBI:29999"/>
        <dbReference type="ChEBI" id="CHEBI:30616"/>
        <dbReference type="ChEBI" id="CHEBI:83421"/>
        <dbReference type="ChEBI" id="CHEBI:456216"/>
        <dbReference type="EC" id="2.7.11.1"/>
    </reaction>
</comment>
<name>A2EEV7_TRIV3</name>
<feature type="domain" description="Protein kinase" evidence="10">
    <location>
        <begin position="19"/>
        <end position="279"/>
    </location>
</feature>
<keyword evidence="4" id="KW-0547">Nucleotide-binding</keyword>
<dbReference type="PROSITE" id="PS00108">
    <property type="entry name" value="PROTEIN_KINASE_ST"/>
    <property type="match status" value="1"/>
</dbReference>
<evidence type="ECO:0000313" key="11">
    <source>
        <dbReference type="EMBL" id="EAY08823.1"/>
    </source>
</evidence>
<keyword evidence="5 11" id="KW-0418">Kinase</keyword>
<evidence type="ECO:0000256" key="8">
    <source>
        <dbReference type="ARBA" id="ARBA00048679"/>
    </source>
</evidence>
<accession>A2EEV7</accession>
<dbReference type="GO" id="GO:0004674">
    <property type="term" value="F:protein serine/threonine kinase activity"/>
    <property type="evidence" value="ECO:0000318"/>
    <property type="project" value="GO_Central"/>
</dbReference>
<proteinExistence type="predicted"/>
<keyword evidence="3" id="KW-0808">Transferase</keyword>
<dbReference type="Proteomes" id="UP000001542">
    <property type="component" value="Unassembled WGS sequence"/>
</dbReference>
<gene>
    <name evidence="11" type="ORF">TVAG_213320</name>
</gene>
<evidence type="ECO:0000256" key="7">
    <source>
        <dbReference type="ARBA" id="ARBA00047899"/>
    </source>
</evidence>
<reference evidence="11" key="2">
    <citation type="journal article" date="2007" name="Science">
        <title>Draft genome sequence of the sexually transmitted pathogen Trichomonas vaginalis.</title>
        <authorList>
            <person name="Carlton J.M."/>
            <person name="Hirt R.P."/>
            <person name="Silva J.C."/>
            <person name="Delcher A.L."/>
            <person name="Schatz M."/>
            <person name="Zhao Q."/>
            <person name="Wortman J.R."/>
            <person name="Bidwell S.L."/>
            <person name="Alsmark U.C.M."/>
            <person name="Besteiro S."/>
            <person name="Sicheritz-Ponten T."/>
            <person name="Noel C.J."/>
            <person name="Dacks J.B."/>
            <person name="Foster P.G."/>
            <person name="Simillion C."/>
            <person name="Van de Peer Y."/>
            <person name="Miranda-Saavedra D."/>
            <person name="Barton G.J."/>
            <person name="Westrop G.D."/>
            <person name="Mueller S."/>
            <person name="Dessi D."/>
            <person name="Fiori P.L."/>
            <person name="Ren Q."/>
            <person name="Paulsen I."/>
            <person name="Zhang H."/>
            <person name="Bastida-Corcuera F.D."/>
            <person name="Simoes-Barbosa A."/>
            <person name="Brown M.T."/>
            <person name="Hayes R.D."/>
            <person name="Mukherjee M."/>
            <person name="Okumura C.Y."/>
            <person name="Schneider R."/>
            <person name="Smith A.J."/>
            <person name="Vanacova S."/>
            <person name="Villalvazo M."/>
            <person name="Haas B.J."/>
            <person name="Pertea M."/>
            <person name="Feldblyum T.V."/>
            <person name="Utterback T.R."/>
            <person name="Shu C.L."/>
            <person name="Osoegawa K."/>
            <person name="de Jong P.J."/>
            <person name="Hrdy I."/>
            <person name="Horvathova L."/>
            <person name="Zubacova Z."/>
            <person name="Dolezal P."/>
            <person name="Malik S.B."/>
            <person name="Logsdon J.M. Jr."/>
            <person name="Henze K."/>
            <person name="Gupta A."/>
            <person name="Wang C.C."/>
            <person name="Dunne R.L."/>
            <person name="Upcroft J.A."/>
            <person name="Upcroft P."/>
            <person name="White O."/>
            <person name="Salzberg S.L."/>
            <person name="Tang P."/>
            <person name="Chiu C.-H."/>
            <person name="Lee Y.-S."/>
            <person name="Embley T.M."/>
            <person name="Coombs G.H."/>
            <person name="Mottram J.C."/>
            <person name="Tachezy J."/>
            <person name="Fraser-Liggett C.M."/>
            <person name="Johnson P.J."/>
        </authorList>
    </citation>
    <scope>NUCLEOTIDE SEQUENCE [LARGE SCALE GENOMIC DNA]</scope>
    <source>
        <strain evidence="11">G3</strain>
    </source>
</reference>
<keyword evidence="12" id="KW-1185">Reference proteome</keyword>
<dbReference type="SMR" id="A2EEV7"/>
<dbReference type="OrthoDB" id="248923at2759"/>
<comment type="catalytic activity">
    <reaction evidence="7">
        <text>L-threonyl-[protein] + ATP = O-phospho-L-threonyl-[protein] + ADP + H(+)</text>
        <dbReference type="Rhea" id="RHEA:46608"/>
        <dbReference type="Rhea" id="RHEA-COMP:11060"/>
        <dbReference type="Rhea" id="RHEA-COMP:11605"/>
        <dbReference type="ChEBI" id="CHEBI:15378"/>
        <dbReference type="ChEBI" id="CHEBI:30013"/>
        <dbReference type="ChEBI" id="CHEBI:30616"/>
        <dbReference type="ChEBI" id="CHEBI:61977"/>
        <dbReference type="ChEBI" id="CHEBI:456216"/>
        <dbReference type="EC" id="2.7.11.1"/>
    </reaction>
</comment>
<evidence type="ECO:0000259" key="10">
    <source>
        <dbReference type="PROSITE" id="PS50011"/>
    </source>
</evidence>
<dbReference type="Gene3D" id="1.10.510.10">
    <property type="entry name" value="Transferase(Phosphotransferase) domain 1"/>
    <property type="match status" value="1"/>
</dbReference>
<evidence type="ECO:0000256" key="9">
    <source>
        <dbReference type="SAM" id="MobiDB-lite"/>
    </source>
</evidence>
<sequence length="573" mass="63492">MSGASQFIGKTLTIGKHTVTVKEQIGEGGYAWVYRVVDAQGQEYAWKYVNCLSREKFLQFKKEADVLQSIPPHKHIIKLFDVSYDQNRFIINFLFELAPQTAINILSKRNMTREEILIFFAAICEATAFLHAQNPPIIHRDLKPENLLVASDGIPRLCDFGSATTKIYQVANVKEINEASDDIEQNTTPNFRAPEMVDLYKRVPIGPAADVWALGCTLYKLVFRQDLYKIEERLPILQGKLNIPPDTDKDFANLLKMCIQVDAKRRPTAARLAEIATNLRGDKTTIALPPKRVDPPAGAPRPSGGAPQAQEGGVMGWFSSIQETFRSVVAQGSEGWVVKATFGDNNPPVSKYVRRIIVDSIRHTNVDVNQITDFILTQRPWQSDARIAAKCLYLVSLLTQYQANLTSLVPVTVKTDQIMAFFSQGRSDESMKGAVSVINGLCVLLRTKLMLHAAHPELEGNLYIADGKTSDKLPEDAVKYAKAVIECSRNLLKSAKAAKDFSAIVMCQPAIDETLHAARLLNKVSPEQGKDAIEDALKLLNEAQGLPYLASAIDYPESPDKLGVPTPRFVAAK</sequence>
<dbReference type="VEuPathDB" id="TrichDB:TVAG_213320"/>
<dbReference type="SUPFAM" id="SSF48464">
    <property type="entry name" value="ENTH/VHS domain"/>
    <property type="match status" value="1"/>
</dbReference>
<dbReference type="SUPFAM" id="SSF56112">
    <property type="entry name" value="Protein kinase-like (PK-like)"/>
    <property type="match status" value="1"/>
</dbReference>